<name>A0A9W5PXH9_BACCE</name>
<dbReference type="InterPro" id="IPR036754">
    <property type="entry name" value="YbaK/aa-tRNA-synt-asso_dom_sf"/>
</dbReference>
<proteinExistence type="predicted"/>
<comment type="caution">
    <text evidence="1">The sequence shown here is derived from an EMBL/GenBank/DDBJ whole genome shotgun (WGS) entry which is preliminary data.</text>
</comment>
<evidence type="ECO:0000313" key="1">
    <source>
        <dbReference type="EMBL" id="EOO57277.1"/>
    </source>
</evidence>
<organism evidence="1 2">
    <name type="scientific">Bacillus cereus VD196</name>
    <dbReference type="NCBI Taxonomy" id="1053243"/>
    <lineage>
        <taxon>Bacteria</taxon>
        <taxon>Bacillati</taxon>
        <taxon>Bacillota</taxon>
        <taxon>Bacilli</taxon>
        <taxon>Bacillales</taxon>
        <taxon>Bacillaceae</taxon>
        <taxon>Bacillus</taxon>
        <taxon>Bacillus cereus group</taxon>
    </lineage>
</organism>
<dbReference type="Gene3D" id="3.90.960.10">
    <property type="entry name" value="YbaK/aminoacyl-tRNA synthetase-associated domain"/>
    <property type="match status" value="1"/>
</dbReference>
<dbReference type="Proteomes" id="UP000014023">
    <property type="component" value="Unassembled WGS sequence"/>
</dbReference>
<reference evidence="1 2" key="1">
    <citation type="submission" date="2012-12" db="EMBL/GenBank/DDBJ databases">
        <title>The Genome Sequence of Bacillus cereus VD196.</title>
        <authorList>
            <consortium name="The Broad Institute Genome Sequencing Platform"/>
            <consortium name="The Broad Institute Genome Sequencing Center for Infectious Disease"/>
            <person name="Feldgarden M."/>
            <person name="Van der Auwera G.A."/>
            <person name="Mahillon J."/>
            <person name="Duprez V."/>
            <person name="Timmery S."/>
            <person name="Mattelet C."/>
            <person name="Dierick K."/>
            <person name="Sun M."/>
            <person name="Yu Z."/>
            <person name="Zhu L."/>
            <person name="Hu X."/>
            <person name="Shank E.B."/>
            <person name="Swiecicka I."/>
            <person name="Hansen B.M."/>
            <person name="Andrup L."/>
            <person name="Walker B."/>
            <person name="Young S.K."/>
            <person name="Zeng Q."/>
            <person name="Gargeya S."/>
            <person name="Fitzgerald M."/>
            <person name="Haas B."/>
            <person name="Abouelleil A."/>
            <person name="Alvarado L."/>
            <person name="Arachchi H.M."/>
            <person name="Berlin A.M."/>
            <person name="Chapman S.B."/>
            <person name="Dewar J."/>
            <person name="Goldberg J."/>
            <person name="Griggs A."/>
            <person name="Gujja S."/>
            <person name="Hansen M."/>
            <person name="Howarth C."/>
            <person name="Imamovic A."/>
            <person name="Larimer J."/>
            <person name="McCowan C."/>
            <person name="Murphy C."/>
            <person name="Neiman D."/>
            <person name="Pearson M."/>
            <person name="Priest M."/>
            <person name="Roberts A."/>
            <person name="Saif S."/>
            <person name="Shea T."/>
            <person name="Sisk P."/>
            <person name="Sykes S."/>
            <person name="Wortman J."/>
            <person name="Nusbaum C."/>
            <person name="Birren B."/>
        </authorList>
    </citation>
    <scope>NUCLEOTIDE SEQUENCE [LARGE SCALE GENOMIC DNA]</scope>
    <source>
        <strain evidence="1 2">VD196</strain>
    </source>
</reference>
<dbReference type="GO" id="GO:0002161">
    <property type="term" value="F:aminoacyl-tRNA deacylase activity"/>
    <property type="evidence" value="ECO:0007669"/>
    <property type="project" value="InterPro"/>
</dbReference>
<protein>
    <submittedName>
        <fullName evidence="1">Uncharacterized protein</fullName>
    </submittedName>
</protein>
<dbReference type="EMBL" id="AHFL01000099">
    <property type="protein sequence ID" value="EOO57277.1"/>
    <property type="molecule type" value="Genomic_DNA"/>
</dbReference>
<evidence type="ECO:0000313" key="2">
    <source>
        <dbReference type="Proteomes" id="UP000014023"/>
    </source>
</evidence>
<gene>
    <name evidence="1" type="ORF">IKE_06361</name>
</gene>
<sequence>MAAVNRDYKPPMEDLKQIEMVRNTNPLISGEIEKHIKPTLFKVDEKYVVVLIRGDHEVNKIKVKNYYKAKVIEMDSSEKRNEVLNTF</sequence>
<dbReference type="AlphaFoldDB" id="A0A9W5PXH9"/>
<dbReference type="SUPFAM" id="SSF55826">
    <property type="entry name" value="YbaK/ProRS associated domain"/>
    <property type="match status" value="1"/>
</dbReference>
<accession>A0A9W5PXH9</accession>